<evidence type="ECO:0000259" key="3">
    <source>
        <dbReference type="PROSITE" id="PS51471"/>
    </source>
</evidence>
<dbReference type="SUPFAM" id="SSF51197">
    <property type="entry name" value="Clavaminate synthase-like"/>
    <property type="match status" value="1"/>
</dbReference>
<evidence type="ECO:0000313" key="5">
    <source>
        <dbReference type="Proteomes" id="UP000053317"/>
    </source>
</evidence>
<dbReference type="Pfam" id="PF03171">
    <property type="entry name" value="2OG-FeII_Oxy"/>
    <property type="match status" value="1"/>
</dbReference>
<evidence type="ECO:0000256" key="2">
    <source>
        <dbReference type="RuleBase" id="RU003682"/>
    </source>
</evidence>
<dbReference type="Gene3D" id="2.60.120.330">
    <property type="entry name" value="B-lactam Antibiotic, Isopenicillin N Synthase, Chain"/>
    <property type="match status" value="1"/>
</dbReference>
<dbReference type="GO" id="GO:0044283">
    <property type="term" value="P:small molecule biosynthetic process"/>
    <property type="evidence" value="ECO:0007669"/>
    <property type="project" value="UniProtKB-ARBA"/>
</dbReference>
<dbReference type="EMBL" id="LCWF01000193">
    <property type="protein sequence ID" value="KKY15196.1"/>
    <property type="molecule type" value="Genomic_DNA"/>
</dbReference>
<keyword evidence="2" id="KW-0408">Iron</keyword>
<dbReference type="OrthoDB" id="288590at2759"/>
<organism evidence="4 5">
    <name type="scientific">Phaeomoniella chlamydospora</name>
    <name type="common">Phaeoacremonium chlamydosporum</name>
    <dbReference type="NCBI Taxonomy" id="158046"/>
    <lineage>
        <taxon>Eukaryota</taxon>
        <taxon>Fungi</taxon>
        <taxon>Dikarya</taxon>
        <taxon>Ascomycota</taxon>
        <taxon>Pezizomycotina</taxon>
        <taxon>Eurotiomycetes</taxon>
        <taxon>Chaetothyriomycetidae</taxon>
        <taxon>Phaeomoniellales</taxon>
        <taxon>Phaeomoniellaceae</taxon>
        <taxon>Phaeomoniella</taxon>
    </lineage>
</organism>
<dbReference type="Pfam" id="PF14226">
    <property type="entry name" value="DIOX_N"/>
    <property type="match status" value="1"/>
</dbReference>
<evidence type="ECO:0000256" key="1">
    <source>
        <dbReference type="ARBA" id="ARBA00008056"/>
    </source>
</evidence>
<keyword evidence="5" id="KW-1185">Reference proteome</keyword>
<keyword evidence="2" id="KW-0479">Metal-binding</keyword>
<dbReference type="InterPro" id="IPR026992">
    <property type="entry name" value="DIOX_N"/>
</dbReference>
<dbReference type="PROSITE" id="PS51471">
    <property type="entry name" value="FE2OG_OXY"/>
    <property type="match status" value="1"/>
</dbReference>
<feature type="domain" description="Fe2OG dioxygenase" evidence="3">
    <location>
        <begin position="213"/>
        <end position="315"/>
    </location>
</feature>
<dbReference type="PANTHER" id="PTHR47990">
    <property type="entry name" value="2-OXOGLUTARATE (2OG) AND FE(II)-DEPENDENT OXYGENASE SUPERFAMILY PROTEIN-RELATED"/>
    <property type="match status" value="1"/>
</dbReference>
<reference evidence="4 5" key="2">
    <citation type="submission" date="2015-05" db="EMBL/GenBank/DDBJ databases">
        <authorList>
            <person name="Morales-Cruz A."/>
            <person name="Amrine K.C."/>
            <person name="Cantu D."/>
        </authorList>
    </citation>
    <scope>NUCLEOTIDE SEQUENCE [LARGE SCALE GENOMIC DNA]</scope>
    <source>
        <strain evidence="4">UCRPC4</strain>
    </source>
</reference>
<keyword evidence="2" id="KW-0560">Oxidoreductase</keyword>
<sequence length="363" mass="40906">MATNFTSFAGNQRAIKSDTARRADFNEIPLISLKSPKEELLEQLRDACTRVGFFYIKDHDIPQEKITSVFETAKLFFAQDPHIKNEVNYKKSKILRGYEPPAEVRTDETRKPDLNEAFNWGYEKSLDPFWPSSNDGPGKDLSSGIYVVHDAKQHIEWQDNPMSGPNVWPSQPGFRESIADYYGGILGMARQLIRLLAEVLGLPENFFDHLVSTPGAMGRLIHYPPQPASDPDALGIGAHTDIECFTILCQGDVPALQILNVDGQWVEAPPIKGTFVVNIGDMLARWTNDKFISTVHRVWNTTGKERYSIPFFFGTNYDVTIKTLESCLAEGEKSKYEPILAGDYVWQRLSASRTDQKELRAAA</sequence>
<dbReference type="GO" id="GO:0046872">
    <property type="term" value="F:metal ion binding"/>
    <property type="evidence" value="ECO:0007669"/>
    <property type="project" value="UniProtKB-KW"/>
</dbReference>
<dbReference type="GO" id="GO:0016491">
    <property type="term" value="F:oxidoreductase activity"/>
    <property type="evidence" value="ECO:0007669"/>
    <property type="project" value="UniProtKB-KW"/>
</dbReference>
<dbReference type="InterPro" id="IPR005123">
    <property type="entry name" value="Oxoglu/Fe-dep_dioxygenase_dom"/>
</dbReference>
<protein>
    <submittedName>
        <fullName evidence="4">Putative isopenicillin n</fullName>
    </submittedName>
</protein>
<dbReference type="AlphaFoldDB" id="A0A0G2DYJ1"/>
<comment type="caution">
    <text evidence="4">The sequence shown here is derived from an EMBL/GenBank/DDBJ whole genome shotgun (WGS) entry which is preliminary data.</text>
</comment>
<name>A0A0G2DYJ1_PHACM</name>
<dbReference type="InterPro" id="IPR044861">
    <property type="entry name" value="IPNS-like_FE2OG_OXY"/>
</dbReference>
<reference evidence="4 5" key="1">
    <citation type="submission" date="2015-05" db="EMBL/GenBank/DDBJ databases">
        <title>Distinctive expansion of gene families associated with plant cell wall degradation and secondary metabolism in the genomes of grapevine trunk pathogens.</title>
        <authorList>
            <person name="Lawrence D.P."/>
            <person name="Travadon R."/>
            <person name="Rolshausen P.E."/>
            <person name="Baumgartner K."/>
        </authorList>
    </citation>
    <scope>NUCLEOTIDE SEQUENCE [LARGE SCALE GENOMIC DNA]</scope>
    <source>
        <strain evidence="4">UCRPC4</strain>
    </source>
</reference>
<dbReference type="InterPro" id="IPR050231">
    <property type="entry name" value="Iron_ascorbate_oxido_reductase"/>
</dbReference>
<dbReference type="InterPro" id="IPR027443">
    <property type="entry name" value="IPNS-like_sf"/>
</dbReference>
<comment type="similarity">
    <text evidence="1 2">Belongs to the iron/ascorbate-dependent oxidoreductase family.</text>
</comment>
<proteinExistence type="inferred from homology"/>
<dbReference type="PRINTS" id="PR00682">
    <property type="entry name" value="IPNSYNTHASE"/>
</dbReference>
<accession>A0A0G2DYJ1</accession>
<evidence type="ECO:0000313" key="4">
    <source>
        <dbReference type="EMBL" id="KKY15196.1"/>
    </source>
</evidence>
<dbReference type="Proteomes" id="UP000053317">
    <property type="component" value="Unassembled WGS sequence"/>
</dbReference>
<gene>
    <name evidence="4" type="ORF">UCRPC4_g06423</name>
</gene>